<dbReference type="EMBL" id="QGDT01000001">
    <property type="protein sequence ID" value="PWJ60019.1"/>
    <property type="molecule type" value="Genomic_DNA"/>
</dbReference>
<keyword evidence="2" id="KW-1185">Reference proteome</keyword>
<comment type="caution">
    <text evidence="1">The sequence shown here is derived from an EMBL/GenBank/DDBJ whole genome shotgun (WGS) entry which is preliminary data.</text>
</comment>
<dbReference type="Proteomes" id="UP000245880">
    <property type="component" value="Unassembled WGS sequence"/>
</dbReference>
<reference evidence="1 2" key="1">
    <citation type="submission" date="2018-03" db="EMBL/GenBank/DDBJ databases">
        <title>Genomic Encyclopedia of Archaeal and Bacterial Type Strains, Phase II (KMG-II): from individual species to whole genera.</title>
        <authorList>
            <person name="Goeker M."/>
        </authorList>
    </citation>
    <scope>NUCLEOTIDE SEQUENCE [LARGE SCALE GENOMIC DNA]</scope>
    <source>
        <strain evidence="1 2">DSM 100346</strain>
    </source>
</reference>
<evidence type="ECO:0000313" key="2">
    <source>
        <dbReference type="Proteomes" id="UP000245880"/>
    </source>
</evidence>
<proteinExistence type="predicted"/>
<organism evidence="1 2">
    <name type="scientific">Dyadobacter jejuensis</name>
    <dbReference type="NCBI Taxonomy" id="1082580"/>
    <lineage>
        <taxon>Bacteria</taxon>
        <taxon>Pseudomonadati</taxon>
        <taxon>Bacteroidota</taxon>
        <taxon>Cytophagia</taxon>
        <taxon>Cytophagales</taxon>
        <taxon>Spirosomataceae</taxon>
        <taxon>Dyadobacter</taxon>
    </lineage>
</organism>
<accession>A0A316ARR7</accession>
<sequence length="161" mass="18975">MNLGQGRRNQMNKMIGYYLSTGDEEVSNMFSPYVWKENGLDTLMDLKLAKKNYGDDLDLLLIQYYVEGKFSSYLPEEPKVGNYLKKNKDIAVAIAVTRDVFHDRNEFERREFIVNSTLNAIELVRKRLIKKKLDIDFDSLIRDVKELAYIYLKREEPYSKV</sequence>
<name>A0A316ARR7_9BACT</name>
<evidence type="ECO:0008006" key="3">
    <source>
        <dbReference type="Google" id="ProtNLM"/>
    </source>
</evidence>
<evidence type="ECO:0000313" key="1">
    <source>
        <dbReference type="EMBL" id="PWJ60019.1"/>
    </source>
</evidence>
<protein>
    <recommendedName>
        <fullName evidence="3">Immunity protein 44 of polymorphic toxin system</fullName>
    </recommendedName>
</protein>
<dbReference type="AlphaFoldDB" id="A0A316ARR7"/>
<gene>
    <name evidence="1" type="ORF">CLV98_101194</name>
</gene>